<protein>
    <submittedName>
        <fullName evidence="1">Uncharacterized protein</fullName>
    </submittedName>
</protein>
<keyword evidence="2" id="KW-1185">Reference proteome</keyword>
<dbReference type="GeneID" id="40102916"/>
<dbReference type="EMBL" id="KC131130">
    <property type="protein sequence ID" value="AGB07154.1"/>
    <property type="molecule type" value="Genomic_DNA"/>
</dbReference>
<sequence>MKRTTLIKTPFYGVISALLAFLAWCSINYEIRSAEGYVTDIFTTTSQGEVLTMSQFDNIRIEGDETQMYQYFVRTPDGLVECELDQEAHMEVNGLRHLQVIYDRYPTGEISCLYLGY</sequence>
<dbReference type="OrthoDB" id="37329at10239"/>
<evidence type="ECO:0000313" key="1">
    <source>
        <dbReference type="EMBL" id="AGB07154.1"/>
    </source>
</evidence>
<organism evidence="1 2">
    <name type="scientific">Vibrio phage VP4B</name>
    <dbReference type="NCBI Taxonomy" id="1262540"/>
    <lineage>
        <taxon>Viruses</taxon>
        <taxon>Duplodnaviria</taxon>
        <taxon>Heunggongvirae</taxon>
        <taxon>Uroviricota</taxon>
        <taxon>Caudoviricetes</taxon>
        <taxon>Chimalliviridae</taxon>
        <taxon>Gorgonvirinae</taxon>
        <taxon>Tidunavirus</taxon>
        <taxon>Tidunavirus VP4B</taxon>
    </lineage>
</organism>
<dbReference type="Proteomes" id="UP000272155">
    <property type="component" value="Segment"/>
</dbReference>
<reference evidence="1 2" key="1">
    <citation type="submission" date="2012-11" db="EMBL/GenBank/DDBJ databases">
        <title>Complete genome sequence of a novel phiKZ-like Vibrio phage.</title>
        <authorList>
            <person name="Luo Z."/>
            <person name="Yu Y."/>
        </authorList>
    </citation>
    <scope>NUCLEOTIDE SEQUENCE [LARGE SCALE GENOMIC DNA]</scope>
</reference>
<proteinExistence type="predicted"/>
<dbReference type="KEGG" id="vg:40102916"/>
<accession>V9LZA5</accession>
<dbReference type="RefSeq" id="YP_009626016.1">
    <property type="nucleotide sequence ID" value="NC_042136.1"/>
</dbReference>
<evidence type="ECO:0000313" key="2">
    <source>
        <dbReference type="Proteomes" id="UP000272155"/>
    </source>
</evidence>
<name>V9LZA5_9CAUD</name>